<dbReference type="AlphaFoldDB" id="A0A4S1E1U8"/>
<feature type="signal peptide" evidence="1">
    <location>
        <begin position="1"/>
        <end position="26"/>
    </location>
</feature>
<dbReference type="RefSeq" id="WP_135874281.1">
    <property type="nucleotide sequence ID" value="NZ_SRSO01000001.1"/>
</dbReference>
<evidence type="ECO:0000256" key="1">
    <source>
        <dbReference type="SAM" id="SignalP"/>
    </source>
</evidence>
<dbReference type="Proteomes" id="UP000307602">
    <property type="component" value="Unassembled WGS sequence"/>
</dbReference>
<dbReference type="EMBL" id="SRSO01000001">
    <property type="protein sequence ID" value="TGV04586.1"/>
    <property type="molecule type" value="Genomic_DNA"/>
</dbReference>
<name>A0A4S1E1U8_9FLAO</name>
<sequence>MKRQSLKTTLYAFVFTLAIVASFAFKPSPNDVPDDVYIQRGSPLECDLITMSLPYNCSLDNWGANCTISVLGISHDLHSRAWGLICMEAYRLKL</sequence>
<organism evidence="2 3">
    <name type="scientific">Flavivirga rizhaonensis</name>
    <dbReference type="NCBI Taxonomy" id="2559571"/>
    <lineage>
        <taxon>Bacteria</taxon>
        <taxon>Pseudomonadati</taxon>
        <taxon>Bacteroidota</taxon>
        <taxon>Flavobacteriia</taxon>
        <taxon>Flavobacteriales</taxon>
        <taxon>Flavobacteriaceae</taxon>
        <taxon>Flavivirga</taxon>
    </lineage>
</organism>
<proteinExistence type="predicted"/>
<reference evidence="2 3" key="1">
    <citation type="submission" date="2019-04" db="EMBL/GenBank/DDBJ databases">
        <authorList>
            <person name="Liu A."/>
        </authorList>
    </citation>
    <scope>NUCLEOTIDE SEQUENCE [LARGE SCALE GENOMIC DNA]</scope>
    <source>
        <strain evidence="2 3">RZ03</strain>
    </source>
</reference>
<evidence type="ECO:0000313" key="3">
    <source>
        <dbReference type="Proteomes" id="UP000307602"/>
    </source>
</evidence>
<accession>A0A4S1E1U8</accession>
<feature type="chain" id="PRO_5020713462" evidence="1">
    <location>
        <begin position="27"/>
        <end position="94"/>
    </location>
</feature>
<keyword evidence="3" id="KW-1185">Reference proteome</keyword>
<comment type="caution">
    <text evidence="2">The sequence shown here is derived from an EMBL/GenBank/DDBJ whole genome shotgun (WGS) entry which is preliminary data.</text>
</comment>
<keyword evidence="1" id="KW-0732">Signal</keyword>
<protein>
    <submittedName>
        <fullName evidence="2">Uncharacterized protein</fullName>
    </submittedName>
</protein>
<gene>
    <name evidence="2" type="ORF">EM932_00210</name>
</gene>
<evidence type="ECO:0000313" key="2">
    <source>
        <dbReference type="EMBL" id="TGV04586.1"/>
    </source>
</evidence>